<keyword evidence="5" id="KW-0249">Electron transport</keyword>
<dbReference type="SUPFAM" id="SSF49503">
    <property type="entry name" value="Cupredoxins"/>
    <property type="match status" value="1"/>
</dbReference>
<evidence type="ECO:0000256" key="3">
    <source>
        <dbReference type="ARBA" id="ARBA00022723"/>
    </source>
</evidence>
<dbReference type="GO" id="GO:0042597">
    <property type="term" value="C:periplasmic space"/>
    <property type="evidence" value="ECO:0007669"/>
    <property type="project" value="UniProtKB-SubCell"/>
</dbReference>
<evidence type="ECO:0000313" key="10">
    <source>
        <dbReference type="Proteomes" id="UP000366819"/>
    </source>
</evidence>
<dbReference type="NCBIfam" id="TIGR02695">
    <property type="entry name" value="azurin"/>
    <property type="match status" value="1"/>
</dbReference>
<dbReference type="InterPro" id="IPR014068">
    <property type="entry name" value="Azurin"/>
</dbReference>
<keyword evidence="10" id="KW-1185">Reference proteome</keyword>
<dbReference type="PANTHER" id="PTHR38439">
    <property type="entry name" value="AURACYANIN-B"/>
    <property type="match status" value="1"/>
</dbReference>
<dbReference type="AlphaFoldDB" id="A0A5E4S7I1"/>
<reference evidence="9 10" key="1">
    <citation type="submission" date="2019-08" db="EMBL/GenBank/DDBJ databases">
        <authorList>
            <person name="Peeters C."/>
        </authorList>
    </citation>
    <scope>NUCLEOTIDE SEQUENCE [LARGE SCALE GENOMIC DNA]</scope>
    <source>
        <strain evidence="9 10">LMG 31011</strain>
    </source>
</reference>
<dbReference type="CDD" id="cd13922">
    <property type="entry name" value="Azurin"/>
    <property type="match status" value="1"/>
</dbReference>
<proteinExistence type="predicted"/>
<dbReference type="GO" id="GO:0009055">
    <property type="term" value="F:electron transfer activity"/>
    <property type="evidence" value="ECO:0007669"/>
    <property type="project" value="InterPro"/>
</dbReference>
<gene>
    <name evidence="9" type="ORF">PAQ31011_00637</name>
</gene>
<organism evidence="9 10">
    <name type="scientific">Pandoraea aquatica</name>
    <dbReference type="NCBI Taxonomy" id="2508290"/>
    <lineage>
        <taxon>Bacteria</taxon>
        <taxon>Pseudomonadati</taxon>
        <taxon>Pseudomonadota</taxon>
        <taxon>Betaproteobacteria</taxon>
        <taxon>Burkholderiales</taxon>
        <taxon>Burkholderiaceae</taxon>
        <taxon>Pandoraea</taxon>
    </lineage>
</organism>
<dbReference type="InterPro" id="IPR008972">
    <property type="entry name" value="Cupredoxin"/>
</dbReference>
<keyword evidence="6" id="KW-0186">Copper</keyword>
<dbReference type="Proteomes" id="UP000366819">
    <property type="component" value="Unassembled WGS sequence"/>
</dbReference>
<dbReference type="InterPro" id="IPR050845">
    <property type="entry name" value="Cu-binding_ET"/>
</dbReference>
<evidence type="ECO:0000313" key="9">
    <source>
        <dbReference type="EMBL" id="VVD71577.1"/>
    </source>
</evidence>
<dbReference type="PROSITE" id="PS00196">
    <property type="entry name" value="COPPER_BLUE"/>
    <property type="match status" value="1"/>
</dbReference>
<keyword evidence="7" id="KW-1015">Disulfide bond</keyword>
<keyword evidence="2" id="KW-0813">Transport</keyword>
<keyword evidence="3" id="KW-0479">Metal-binding</keyword>
<keyword evidence="4" id="KW-0574">Periplasm</keyword>
<dbReference type="InterPro" id="IPR000923">
    <property type="entry name" value="BlueCu_1"/>
</dbReference>
<name>A0A5E4S7I1_9BURK</name>
<evidence type="ECO:0000256" key="1">
    <source>
        <dbReference type="ARBA" id="ARBA00004418"/>
    </source>
</evidence>
<dbReference type="EMBL" id="CABPSN010000001">
    <property type="protein sequence ID" value="VVD71577.1"/>
    <property type="molecule type" value="Genomic_DNA"/>
</dbReference>
<sequence>MTSEAASSVDFVSLGEIVLSAKFALFGARTRALNLTFVACLGAPVPGLAQGVEHTGMMAMTAQGDDVSAVAKDVGEACQIDVQGRPGKKFSPTHISVPSACKTLTVQLIHTGKKPKAAAGHNWVLVRESDVHATIADGLTAGPDNDWIKQGDERVIAKTAMIGGGERTSVTFDVSKLPRGTAYTYFCSFPAHAEMMRGTLSID</sequence>
<evidence type="ECO:0000256" key="7">
    <source>
        <dbReference type="ARBA" id="ARBA00023157"/>
    </source>
</evidence>
<dbReference type="PANTHER" id="PTHR38439:SF2">
    <property type="entry name" value="OUTER MEMBRANE PROTEIN H.8"/>
    <property type="match status" value="1"/>
</dbReference>
<evidence type="ECO:0000259" key="8">
    <source>
        <dbReference type="Pfam" id="PF00127"/>
    </source>
</evidence>
<dbReference type="InterPro" id="IPR028871">
    <property type="entry name" value="BlueCu_1_BS"/>
</dbReference>
<evidence type="ECO:0000256" key="4">
    <source>
        <dbReference type="ARBA" id="ARBA00022764"/>
    </source>
</evidence>
<protein>
    <submittedName>
        <fullName evidence="9">Azurin</fullName>
    </submittedName>
</protein>
<comment type="subcellular location">
    <subcellularLocation>
        <location evidence="1">Periplasm</location>
    </subcellularLocation>
</comment>
<dbReference type="Pfam" id="PF00127">
    <property type="entry name" value="Copper-bind"/>
    <property type="match status" value="1"/>
</dbReference>
<dbReference type="GO" id="GO:0005507">
    <property type="term" value="F:copper ion binding"/>
    <property type="evidence" value="ECO:0007669"/>
    <property type="project" value="InterPro"/>
</dbReference>
<accession>A0A5E4S7I1</accession>
<feature type="domain" description="Blue (type 1) copper" evidence="8">
    <location>
        <begin position="83"/>
        <end position="202"/>
    </location>
</feature>
<dbReference type="Gene3D" id="2.60.40.420">
    <property type="entry name" value="Cupredoxins - blue copper proteins"/>
    <property type="match status" value="1"/>
</dbReference>
<evidence type="ECO:0000256" key="2">
    <source>
        <dbReference type="ARBA" id="ARBA00022448"/>
    </source>
</evidence>
<evidence type="ECO:0000256" key="5">
    <source>
        <dbReference type="ARBA" id="ARBA00022982"/>
    </source>
</evidence>
<evidence type="ECO:0000256" key="6">
    <source>
        <dbReference type="ARBA" id="ARBA00023008"/>
    </source>
</evidence>